<keyword evidence="2" id="KW-0378">Hydrolase</keyword>
<evidence type="ECO:0000313" key="7">
    <source>
        <dbReference type="Proteomes" id="UP000003160"/>
    </source>
</evidence>
<dbReference type="InterPro" id="IPR011050">
    <property type="entry name" value="Pectin_lyase_fold/virulence"/>
</dbReference>
<accession>D1PX87</accession>
<gene>
    <name evidence="6" type="ORF">HMPREF0645_1572</name>
</gene>
<dbReference type="InterPro" id="IPR012334">
    <property type="entry name" value="Pectin_lyas_fold"/>
</dbReference>
<dbReference type="GO" id="GO:0042545">
    <property type="term" value="P:cell wall modification"/>
    <property type="evidence" value="ECO:0007669"/>
    <property type="project" value="InterPro"/>
</dbReference>
<dbReference type="OrthoDB" id="9804209at2"/>
<dbReference type="SUPFAM" id="SSF51126">
    <property type="entry name" value="Pectin lyase-like"/>
    <property type="match status" value="1"/>
</dbReference>
<keyword evidence="4" id="KW-0732">Signal</keyword>
<dbReference type="InterPro" id="IPR000070">
    <property type="entry name" value="Pectinesterase_cat"/>
</dbReference>
<feature type="chain" id="PRO_5003026745" evidence="4">
    <location>
        <begin position="24"/>
        <end position="1064"/>
    </location>
</feature>
<evidence type="ECO:0000256" key="2">
    <source>
        <dbReference type="ARBA" id="ARBA00022801"/>
    </source>
</evidence>
<dbReference type="Proteomes" id="UP000003160">
    <property type="component" value="Unassembled WGS sequence"/>
</dbReference>
<dbReference type="Pfam" id="PF01095">
    <property type="entry name" value="Pectinesterase"/>
    <property type="match status" value="1"/>
</dbReference>
<name>D1PX87_9BACT</name>
<evidence type="ECO:0000256" key="1">
    <source>
        <dbReference type="ARBA" id="ARBA00008891"/>
    </source>
</evidence>
<proteinExistence type="inferred from homology"/>
<evidence type="ECO:0000256" key="3">
    <source>
        <dbReference type="ARBA" id="ARBA00023085"/>
    </source>
</evidence>
<dbReference type="PANTHER" id="PTHR31321">
    <property type="entry name" value="ACYL-COA THIOESTER HYDROLASE YBHC-RELATED"/>
    <property type="match status" value="1"/>
</dbReference>
<dbReference type="RefSeq" id="WP_007173675.1">
    <property type="nucleotide sequence ID" value="NZ_GG704781.1"/>
</dbReference>
<evidence type="ECO:0000313" key="6">
    <source>
        <dbReference type="EMBL" id="EFA44047.1"/>
    </source>
</evidence>
<dbReference type="GO" id="GO:0009279">
    <property type="term" value="C:cell outer membrane"/>
    <property type="evidence" value="ECO:0007669"/>
    <property type="project" value="TreeGrafter"/>
</dbReference>
<organism evidence="6 7">
    <name type="scientific">Hallella bergensis DSM 17361</name>
    <dbReference type="NCBI Taxonomy" id="585502"/>
    <lineage>
        <taxon>Bacteria</taxon>
        <taxon>Pseudomonadati</taxon>
        <taxon>Bacteroidota</taxon>
        <taxon>Bacteroidia</taxon>
        <taxon>Bacteroidales</taxon>
        <taxon>Prevotellaceae</taxon>
        <taxon>Hallella</taxon>
    </lineage>
</organism>
<protein>
    <submittedName>
        <fullName evidence="6">Pectinesterase</fullName>
    </submittedName>
</protein>
<evidence type="ECO:0000259" key="5">
    <source>
        <dbReference type="Pfam" id="PF01095"/>
    </source>
</evidence>
<comment type="similarity">
    <text evidence="1">Belongs to the pectinesterase family.</text>
</comment>
<dbReference type="Gene3D" id="2.160.20.10">
    <property type="entry name" value="Single-stranded right-handed beta-helix, Pectin lyase-like"/>
    <property type="match status" value="1"/>
</dbReference>
<comment type="caution">
    <text evidence="6">The sequence shown here is derived from an EMBL/GenBank/DDBJ whole genome shotgun (WGS) entry which is preliminary data.</text>
</comment>
<sequence>MKSNLKQFALLCLLLMVAIAAKAGDVTATWDFKSMAAGAVHYEGNTGTVASDVEGVELTVDATNKGKLKSRGSDAQFNKNTIIRIPVKSTRDHVSIISYPGYHNYTVDGTAADADTVRHKATTQEVASGYVEVVGTGGSYLYKIQVTHVSPLQEKVIYETDFTNWEAIDRKANNETPTVVNLSTKYSHEDFTFTLCGVGADPEGTNNKFPDITGYMISAKYTNEVSAHEPYAMTSALANVTKIVFHQTATGSNRGWAVAARTAGSDQWEVIYNQSIGNARGEDVTVEVNRENVELKFYNFNQAQNAYMTALHIYGNVDMSQAPALATFTANGTTYQAADVFDQDEDGNFFTTVEVSKSEMMVDADHPITATAQNGTLGEISYKSVPSTDNGDKPAADVIIPIVFKDATAQYTIHFVWKPDFTVNYYDADGTTKVASQTVEKDAVLGKLNDGSTVTVPEGSKFRGWLFKPRSDEKAKATTVVTDKELNLYALVTDIEGDEANERNVYDLKNKYFYVEDHEAFVPTSTYSYNGAQHGLYLKPGSVKLLVGGNATIIIEACKYNKAPMTLTDASGNTLGTIDVPENDGEKTTLKYNGKAGELILSFDGEVYLHALTIINTGTSDIAKNSDGYYVAEPGNGNSFLNILDIIEANEDGSSRVKIFLPDGVYDLGQKVKTEFPVDNLSIIGQSMDNTIIVTAPDFTIEGLGSADMFYNKKQNIYFQDLTLKNALDYYGSGAAGRAAVIQDRGNRTIYKNVRMLSYQDTYYSQNASMQSYFADCDVHGTVDFICGGGDVRFQNTTLSLEPRNQNGTGGRTITAPTTTTNFGYVFDGCKIVDLANGKGDWNFGRTWQNEPICVFLNTTLDANAEATLIGTRWIERGMNNKDPKVFGEFGTKNENGDDITPASNKISSYTVNLETVLSETKAAAYAYDKMYTDWDPRALSDQLVTAKATVSNGTLSWEPVTGATAYAVFKNNVFQAIVTQPSFAGADDTNTWSVRAANPMGGFGEPVKASVVNAVADISADKVVSTSYYSMNGTKLIRLQQGVNLRVSHLSDGTTITDKVVVK</sequence>
<dbReference type="AlphaFoldDB" id="D1PX87"/>
<feature type="domain" description="Pectinesterase catalytic" evidence="5">
    <location>
        <begin position="631"/>
        <end position="864"/>
    </location>
</feature>
<dbReference type="PANTHER" id="PTHR31321:SF57">
    <property type="entry name" value="PECTINESTERASE 53-RELATED"/>
    <property type="match status" value="1"/>
</dbReference>
<dbReference type="HOGENOM" id="CLU_288673_0_0_10"/>
<keyword evidence="7" id="KW-1185">Reference proteome</keyword>
<dbReference type="GO" id="GO:0030599">
    <property type="term" value="F:pectinesterase activity"/>
    <property type="evidence" value="ECO:0007669"/>
    <property type="project" value="InterPro"/>
</dbReference>
<reference evidence="6 7" key="1">
    <citation type="submission" date="2009-10" db="EMBL/GenBank/DDBJ databases">
        <authorList>
            <person name="Qin X."/>
            <person name="Bachman B."/>
            <person name="Battles P."/>
            <person name="Bell A."/>
            <person name="Bess C."/>
            <person name="Bickham C."/>
            <person name="Chaboub L."/>
            <person name="Chen D."/>
            <person name="Coyle M."/>
            <person name="Deiros D.R."/>
            <person name="Dinh H."/>
            <person name="Forbes L."/>
            <person name="Fowler G."/>
            <person name="Francisco L."/>
            <person name="Fu Q."/>
            <person name="Gubbala S."/>
            <person name="Hale W."/>
            <person name="Han Y."/>
            <person name="Hemphill L."/>
            <person name="Highlander S.K."/>
            <person name="Hirani K."/>
            <person name="Hogues M."/>
            <person name="Jackson L."/>
            <person name="Jakkamsetti A."/>
            <person name="Javaid M."/>
            <person name="Jiang H."/>
            <person name="Korchina V."/>
            <person name="Kovar C."/>
            <person name="Lara F."/>
            <person name="Lee S."/>
            <person name="Mata R."/>
            <person name="Mathew T."/>
            <person name="Moen C."/>
            <person name="Morales K."/>
            <person name="Munidasa M."/>
            <person name="Nazareth L."/>
            <person name="Ngo R."/>
            <person name="Nguyen L."/>
            <person name="Okwuonu G."/>
            <person name="Ongeri F."/>
            <person name="Patil S."/>
            <person name="Petrosino J."/>
            <person name="Pham C."/>
            <person name="Pham P."/>
            <person name="Pu L.-L."/>
            <person name="Puazo M."/>
            <person name="Raj R."/>
            <person name="Reid J."/>
            <person name="Rouhana J."/>
            <person name="Saada N."/>
            <person name="Shang Y."/>
            <person name="Simmons D."/>
            <person name="Thornton R."/>
            <person name="Warren J."/>
            <person name="Weissenberger G."/>
            <person name="Zhang J."/>
            <person name="Zhang L."/>
            <person name="Zhou C."/>
            <person name="Zhu D."/>
            <person name="Muzny D."/>
            <person name="Worley K."/>
            <person name="Gibbs R."/>
        </authorList>
    </citation>
    <scope>NUCLEOTIDE SEQUENCE [LARGE SCALE GENOMIC DNA]</scope>
    <source>
        <strain evidence="6 7">DSM 17361</strain>
    </source>
</reference>
<dbReference type="EMBL" id="ACKS01000067">
    <property type="protein sequence ID" value="EFA44047.1"/>
    <property type="molecule type" value="Genomic_DNA"/>
</dbReference>
<dbReference type="eggNOG" id="COG4677">
    <property type="taxonomic scope" value="Bacteria"/>
</dbReference>
<keyword evidence="3" id="KW-0063">Aspartyl esterase</keyword>
<feature type="signal peptide" evidence="4">
    <location>
        <begin position="1"/>
        <end position="23"/>
    </location>
</feature>
<evidence type="ECO:0000256" key="4">
    <source>
        <dbReference type="SAM" id="SignalP"/>
    </source>
</evidence>